<name>A0ACB8M0B4_CITSI</name>
<gene>
    <name evidence="1" type="ORF">KPL71_007490</name>
</gene>
<keyword evidence="2" id="KW-1185">Reference proteome</keyword>
<comment type="caution">
    <text evidence="1">The sequence shown here is derived from an EMBL/GenBank/DDBJ whole genome shotgun (WGS) entry which is preliminary data.</text>
</comment>
<proteinExistence type="predicted"/>
<reference evidence="2" key="1">
    <citation type="journal article" date="2023" name="Hortic. Res.">
        <title>A chromosome-level phased genome enabling allele-level studies in sweet orange: a case study on citrus Huanglongbing tolerance.</title>
        <authorList>
            <person name="Wu B."/>
            <person name="Yu Q."/>
            <person name="Deng Z."/>
            <person name="Duan Y."/>
            <person name="Luo F."/>
            <person name="Gmitter F. Jr."/>
        </authorList>
    </citation>
    <scope>NUCLEOTIDE SEQUENCE [LARGE SCALE GENOMIC DNA]</scope>
    <source>
        <strain evidence="2">cv. Valencia</strain>
    </source>
</reference>
<dbReference type="EMBL" id="CM039172">
    <property type="protein sequence ID" value="KAH9778850.1"/>
    <property type="molecule type" value="Genomic_DNA"/>
</dbReference>
<evidence type="ECO:0000313" key="2">
    <source>
        <dbReference type="Proteomes" id="UP000829398"/>
    </source>
</evidence>
<evidence type="ECO:0000313" key="1">
    <source>
        <dbReference type="EMBL" id="KAH9778850.1"/>
    </source>
</evidence>
<sequence length="188" mass="21003">MLLFYFVPALLRCFMASLAMTTVKNITTDQSALLAFKAHIADPYSVLTKNWSVSYSIGELPNLIAIFMKDNYLSGSIPSSFYNISSLKMIRLSSNSLSGSLPNDLCNRLPSLEQLVLRSNGFFGQIPLSLSKCTQLQHLWLEHNKFTGRLPENIGNLSKLRSLVLGHKAHNSLHGMVLVFLRHICVMS</sequence>
<accession>A0ACB8M0B4</accession>
<protein>
    <submittedName>
        <fullName evidence="1">Uncharacterized protein</fullName>
    </submittedName>
</protein>
<dbReference type="Proteomes" id="UP000829398">
    <property type="component" value="Chromosome 3"/>
</dbReference>
<organism evidence="1 2">
    <name type="scientific">Citrus sinensis</name>
    <name type="common">Sweet orange</name>
    <name type="synonym">Citrus aurantium var. sinensis</name>
    <dbReference type="NCBI Taxonomy" id="2711"/>
    <lineage>
        <taxon>Eukaryota</taxon>
        <taxon>Viridiplantae</taxon>
        <taxon>Streptophyta</taxon>
        <taxon>Embryophyta</taxon>
        <taxon>Tracheophyta</taxon>
        <taxon>Spermatophyta</taxon>
        <taxon>Magnoliopsida</taxon>
        <taxon>eudicotyledons</taxon>
        <taxon>Gunneridae</taxon>
        <taxon>Pentapetalae</taxon>
        <taxon>rosids</taxon>
        <taxon>malvids</taxon>
        <taxon>Sapindales</taxon>
        <taxon>Rutaceae</taxon>
        <taxon>Aurantioideae</taxon>
        <taxon>Citrus</taxon>
    </lineage>
</organism>